<keyword evidence="4" id="KW-1185">Reference proteome</keyword>
<evidence type="ECO:0000256" key="1">
    <source>
        <dbReference type="SAM" id="SignalP"/>
    </source>
</evidence>
<evidence type="ECO:0000313" key="4">
    <source>
        <dbReference type="Proteomes" id="UP000825679"/>
    </source>
</evidence>
<gene>
    <name evidence="3" type="ORF">K4H28_09995</name>
</gene>
<protein>
    <submittedName>
        <fullName evidence="3">PEP-CTERM sorting domain-containing protein</fullName>
    </submittedName>
</protein>
<sequence>MKRSILAVAFASASMLANAAVLDLSTFVVSGSGTTSSLLASITGTTTLAGNVTGLTSFSWKFTTPDYIPFNDYSFFTTSSGTTNLSSVGDLGNVVGGVSSTGWKTFTFANAYTGQLIFGVKDVQDAQLPSELQIAVAPVPEPETYALMGVGLVGLLAARRRKAN</sequence>
<feature type="signal peptide" evidence="1">
    <location>
        <begin position="1"/>
        <end position="19"/>
    </location>
</feature>
<feature type="domain" description="Ice-binding protein C-terminal" evidence="2">
    <location>
        <begin position="138"/>
        <end position="161"/>
    </location>
</feature>
<evidence type="ECO:0000313" key="3">
    <source>
        <dbReference type="EMBL" id="QZA76662.1"/>
    </source>
</evidence>
<dbReference type="InterPro" id="IPR013424">
    <property type="entry name" value="Ice-binding_C"/>
</dbReference>
<proteinExistence type="predicted"/>
<evidence type="ECO:0000259" key="2">
    <source>
        <dbReference type="Pfam" id="PF07589"/>
    </source>
</evidence>
<feature type="chain" id="PRO_5047192303" evidence="1">
    <location>
        <begin position="20"/>
        <end position="164"/>
    </location>
</feature>
<dbReference type="EMBL" id="CP081150">
    <property type="protein sequence ID" value="QZA76662.1"/>
    <property type="molecule type" value="Genomic_DNA"/>
</dbReference>
<dbReference type="Proteomes" id="UP000825679">
    <property type="component" value="Chromosome"/>
</dbReference>
<name>A0ABX8Z255_9NEIS</name>
<reference evidence="3 4" key="1">
    <citation type="submission" date="2021-08" db="EMBL/GenBank/DDBJ databases">
        <title>complete genome sequencing of Deefgea sp. D25.</title>
        <authorList>
            <person name="Bae J.-W."/>
            <person name="Gim D.-H."/>
        </authorList>
    </citation>
    <scope>NUCLEOTIDE SEQUENCE [LARGE SCALE GENOMIC DNA]</scope>
    <source>
        <strain evidence="3 4">D25</strain>
    </source>
</reference>
<dbReference type="NCBIfam" id="TIGR02595">
    <property type="entry name" value="PEP_CTERM"/>
    <property type="match status" value="1"/>
</dbReference>
<organism evidence="3 4">
    <name type="scientific">Deefgea tanakiae</name>
    <dbReference type="NCBI Taxonomy" id="2865840"/>
    <lineage>
        <taxon>Bacteria</taxon>
        <taxon>Pseudomonadati</taxon>
        <taxon>Pseudomonadota</taxon>
        <taxon>Betaproteobacteria</taxon>
        <taxon>Neisseriales</taxon>
        <taxon>Chitinibacteraceae</taxon>
        <taxon>Deefgea</taxon>
    </lineage>
</organism>
<dbReference type="Pfam" id="PF07589">
    <property type="entry name" value="PEP-CTERM"/>
    <property type="match status" value="1"/>
</dbReference>
<accession>A0ABX8Z255</accession>
<keyword evidence="1" id="KW-0732">Signal</keyword>